<keyword evidence="2" id="KW-1133">Transmembrane helix</keyword>
<dbReference type="STRING" id="48269.A0A183NCX4"/>
<feature type="compositionally biased region" description="Acidic residues" evidence="1">
    <location>
        <begin position="37"/>
        <end position="48"/>
    </location>
</feature>
<evidence type="ECO:0000313" key="3">
    <source>
        <dbReference type="EMBL" id="VDP58607.1"/>
    </source>
</evidence>
<organism evidence="3 4">
    <name type="scientific">Schistosoma margrebowiei</name>
    <dbReference type="NCBI Taxonomy" id="48269"/>
    <lineage>
        <taxon>Eukaryota</taxon>
        <taxon>Metazoa</taxon>
        <taxon>Spiralia</taxon>
        <taxon>Lophotrochozoa</taxon>
        <taxon>Platyhelminthes</taxon>
        <taxon>Trematoda</taxon>
        <taxon>Digenea</taxon>
        <taxon>Strigeidida</taxon>
        <taxon>Schistosomatoidea</taxon>
        <taxon>Schistosomatidae</taxon>
        <taxon>Schistosoma</taxon>
    </lineage>
</organism>
<feature type="region of interest" description="Disordered" evidence="1">
    <location>
        <begin position="1"/>
        <end position="87"/>
    </location>
</feature>
<name>A0A183NCX4_9TREM</name>
<evidence type="ECO:0000313" key="4">
    <source>
        <dbReference type="Proteomes" id="UP000277204"/>
    </source>
</evidence>
<keyword evidence="4" id="KW-1185">Reference proteome</keyword>
<keyword evidence="2" id="KW-0472">Membrane</keyword>
<evidence type="ECO:0000256" key="1">
    <source>
        <dbReference type="SAM" id="MobiDB-lite"/>
    </source>
</evidence>
<sequence length="154" mass="17456">MVVAHNQRDDLYLSSEEGSEVESSKESGENQNSTLSSEEESSEIDEDSNSSSLSNSPSLKSYSNDRRVKSKRKMILPPGLSLSTSEQGKRNPLLVDLDDSEEIVKKKRKIDSWFGSDEIQVRIVLIIVSSLIDLAYIQLLTFHLFIYLFIYFNT</sequence>
<evidence type="ECO:0000256" key="2">
    <source>
        <dbReference type="SAM" id="Phobius"/>
    </source>
</evidence>
<gene>
    <name evidence="3" type="ORF">SMRZ_LOCUS26149</name>
</gene>
<keyword evidence="2" id="KW-0812">Transmembrane</keyword>
<dbReference type="EMBL" id="UZAI01022829">
    <property type="protein sequence ID" value="VDP58607.1"/>
    <property type="molecule type" value="Genomic_DNA"/>
</dbReference>
<feature type="transmembrane region" description="Helical" evidence="2">
    <location>
        <begin position="123"/>
        <end position="152"/>
    </location>
</feature>
<feature type="compositionally biased region" description="Low complexity" evidence="1">
    <location>
        <begin position="49"/>
        <end position="62"/>
    </location>
</feature>
<proteinExistence type="predicted"/>
<protein>
    <submittedName>
        <fullName evidence="3">Uncharacterized protein</fullName>
    </submittedName>
</protein>
<reference evidence="3 4" key="1">
    <citation type="submission" date="2018-11" db="EMBL/GenBank/DDBJ databases">
        <authorList>
            <consortium name="Pathogen Informatics"/>
        </authorList>
    </citation>
    <scope>NUCLEOTIDE SEQUENCE [LARGE SCALE GENOMIC DNA]</scope>
    <source>
        <strain evidence="3 4">Zambia</strain>
    </source>
</reference>
<accession>A0A183NCX4</accession>
<dbReference type="AlphaFoldDB" id="A0A183NCX4"/>
<dbReference type="Proteomes" id="UP000277204">
    <property type="component" value="Unassembled WGS sequence"/>
</dbReference>
<feature type="compositionally biased region" description="Basic and acidic residues" evidence="1">
    <location>
        <begin position="1"/>
        <end position="11"/>
    </location>
</feature>